<accession>A0AAE3KBM6</accession>
<feature type="domain" description="Enoyl reductase (ER)" evidence="6">
    <location>
        <begin position="197"/>
        <end position="508"/>
    </location>
</feature>
<sequence length="510" mass="54491">MGAPFGKRVTVTRSTVINAPIDVVWGLIRDFNGHDRWHPAVASSRIEDNRLPDAVGCVRDFSLQDGGRIREQLLSLSDRNHCFTYCILEAPLPLNGYTSTVTLKPVTDGEQTFWHWEGRFQPPPGLADELVEIVGGQIYEAGFDAIRQLLERRPAARTEPVEPPTPAKLVRTPVSVGAAVSGHESVRGRGMIATTYGGPEVFASEDVTAPPPEQGQVRLRHTVIGLNFIDVYCRSGYFKLAEPPAILGMEAAGVVMDVGAGVRHLRAGDRVAYACPPPGAYCDVRTMDAALVVPLPDAVSDEMAAAAMLKGMSAEFLLHRVHDVQPGEVVLVHAAAGGVGSLLCQWAALKGATVIGTAGTPEKARRAQEFGAQHVIVYTEEDFVARVQALTGGKGASVVYDAVGGDNLGKSYAALAVRGHLVSFGQASGHIDPIDIAEYAGKSATISRPNFAHYASTTADVMSMSDRLFPLLADGRLGVEIGHRFRLEQVAEAHRLLESRGTTGATILLP</sequence>
<dbReference type="SUPFAM" id="SSF51735">
    <property type="entry name" value="NAD(P)-binding Rossmann-fold domains"/>
    <property type="match status" value="1"/>
</dbReference>
<dbReference type="Pfam" id="PF00107">
    <property type="entry name" value="ADH_zinc_N"/>
    <property type="match status" value="1"/>
</dbReference>
<keyword evidence="8" id="KW-1185">Reference proteome</keyword>
<keyword evidence="3" id="KW-0560">Oxidoreductase</keyword>
<dbReference type="RefSeq" id="WP_253477291.1">
    <property type="nucleotide sequence ID" value="NZ_JALJXV010000004.1"/>
</dbReference>
<dbReference type="EC" id="1.6.5.5" evidence="4"/>
<dbReference type="Proteomes" id="UP001205843">
    <property type="component" value="Unassembled WGS sequence"/>
</dbReference>
<reference evidence="7" key="1">
    <citation type="submission" date="2022-03" db="EMBL/GenBank/DDBJ databases">
        <title>Genomic Encyclopedia of Type Strains, Phase III (KMG-III): the genomes of soil and plant-associated and newly described type strains.</title>
        <authorList>
            <person name="Whitman W."/>
        </authorList>
    </citation>
    <scope>NUCLEOTIDE SEQUENCE</scope>
    <source>
        <strain evidence="7">ANL 6-2</strain>
    </source>
</reference>
<dbReference type="FunFam" id="3.40.50.720:FF:000053">
    <property type="entry name" value="Quinone oxidoreductase 1"/>
    <property type="match status" value="1"/>
</dbReference>
<comment type="catalytic activity">
    <reaction evidence="5">
        <text>2 a quinone + NADPH + H(+) = 2 a 1,4-benzosemiquinone + NADP(+)</text>
        <dbReference type="Rhea" id="RHEA:14269"/>
        <dbReference type="ChEBI" id="CHEBI:15378"/>
        <dbReference type="ChEBI" id="CHEBI:57783"/>
        <dbReference type="ChEBI" id="CHEBI:58349"/>
        <dbReference type="ChEBI" id="CHEBI:132124"/>
        <dbReference type="ChEBI" id="CHEBI:134225"/>
        <dbReference type="EC" id="1.6.5.5"/>
    </reaction>
</comment>
<dbReference type="GO" id="GO:0003960">
    <property type="term" value="F:quinone reductase (NADPH) activity"/>
    <property type="evidence" value="ECO:0007669"/>
    <property type="project" value="UniProtKB-EC"/>
</dbReference>
<dbReference type="GO" id="GO:0005829">
    <property type="term" value="C:cytosol"/>
    <property type="evidence" value="ECO:0007669"/>
    <property type="project" value="TreeGrafter"/>
</dbReference>
<dbReference type="Gene3D" id="3.30.530.20">
    <property type="match status" value="1"/>
</dbReference>
<gene>
    <name evidence="7" type="ORF">J2T57_001964</name>
</gene>
<dbReference type="PANTHER" id="PTHR48106">
    <property type="entry name" value="QUINONE OXIDOREDUCTASE PIG3-RELATED"/>
    <property type="match status" value="1"/>
</dbReference>
<dbReference type="CDD" id="cd05286">
    <property type="entry name" value="QOR2"/>
    <property type="match status" value="1"/>
</dbReference>
<dbReference type="CDD" id="cd07821">
    <property type="entry name" value="PYR_PYL_RCAR_like"/>
    <property type="match status" value="1"/>
</dbReference>
<dbReference type="Pfam" id="PF10604">
    <property type="entry name" value="Polyketide_cyc2"/>
    <property type="match status" value="1"/>
</dbReference>
<dbReference type="SUPFAM" id="SSF55961">
    <property type="entry name" value="Bet v1-like"/>
    <property type="match status" value="1"/>
</dbReference>
<dbReference type="PANTHER" id="PTHR48106:SF13">
    <property type="entry name" value="QUINONE OXIDOREDUCTASE-RELATED"/>
    <property type="match status" value="1"/>
</dbReference>
<name>A0AAE3KBM6_9GAMM</name>
<evidence type="ECO:0000256" key="1">
    <source>
        <dbReference type="ARBA" id="ARBA00010371"/>
    </source>
</evidence>
<dbReference type="SUPFAM" id="SSF50129">
    <property type="entry name" value="GroES-like"/>
    <property type="match status" value="1"/>
</dbReference>
<proteinExistence type="inferred from homology"/>
<keyword evidence="2" id="KW-0521">NADP</keyword>
<dbReference type="GO" id="GO:0035925">
    <property type="term" value="F:mRNA 3'-UTR AU-rich region binding"/>
    <property type="evidence" value="ECO:0007669"/>
    <property type="project" value="TreeGrafter"/>
</dbReference>
<dbReference type="Gene3D" id="3.40.50.720">
    <property type="entry name" value="NAD(P)-binding Rossmann-like Domain"/>
    <property type="match status" value="1"/>
</dbReference>
<dbReference type="EMBL" id="JALJXV010000004">
    <property type="protein sequence ID" value="MCP1674826.1"/>
    <property type="molecule type" value="Genomic_DNA"/>
</dbReference>
<dbReference type="InterPro" id="IPR047618">
    <property type="entry name" value="QOR-like"/>
</dbReference>
<dbReference type="SMART" id="SM00829">
    <property type="entry name" value="PKS_ER"/>
    <property type="match status" value="1"/>
</dbReference>
<dbReference type="InterPro" id="IPR013149">
    <property type="entry name" value="ADH-like_C"/>
</dbReference>
<dbReference type="InterPro" id="IPR020843">
    <property type="entry name" value="ER"/>
</dbReference>
<evidence type="ECO:0000256" key="2">
    <source>
        <dbReference type="ARBA" id="ARBA00022857"/>
    </source>
</evidence>
<dbReference type="InterPro" id="IPR011032">
    <property type="entry name" value="GroES-like_sf"/>
</dbReference>
<evidence type="ECO:0000313" key="8">
    <source>
        <dbReference type="Proteomes" id="UP001205843"/>
    </source>
</evidence>
<dbReference type="GO" id="GO:0070402">
    <property type="term" value="F:NADPH binding"/>
    <property type="evidence" value="ECO:0007669"/>
    <property type="project" value="TreeGrafter"/>
</dbReference>
<dbReference type="InterPro" id="IPR013154">
    <property type="entry name" value="ADH-like_N"/>
</dbReference>
<dbReference type="InterPro" id="IPR023393">
    <property type="entry name" value="START-like_dom_sf"/>
</dbReference>
<evidence type="ECO:0000259" key="6">
    <source>
        <dbReference type="SMART" id="SM00829"/>
    </source>
</evidence>
<comment type="caution">
    <text evidence="7">The sequence shown here is derived from an EMBL/GenBank/DDBJ whole genome shotgun (WGS) entry which is preliminary data.</text>
</comment>
<dbReference type="AlphaFoldDB" id="A0AAE3KBM6"/>
<dbReference type="InterPro" id="IPR019587">
    <property type="entry name" value="Polyketide_cyclase/dehydratase"/>
</dbReference>
<organism evidence="7 8">
    <name type="scientific">Natronocella acetinitrilica</name>
    <dbReference type="NCBI Taxonomy" id="414046"/>
    <lineage>
        <taxon>Bacteria</taxon>
        <taxon>Pseudomonadati</taxon>
        <taxon>Pseudomonadota</taxon>
        <taxon>Gammaproteobacteria</taxon>
        <taxon>Chromatiales</taxon>
        <taxon>Ectothiorhodospiraceae</taxon>
        <taxon>Natronocella</taxon>
    </lineage>
</organism>
<evidence type="ECO:0000256" key="3">
    <source>
        <dbReference type="ARBA" id="ARBA00023002"/>
    </source>
</evidence>
<dbReference type="InterPro" id="IPR036291">
    <property type="entry name" value="NAD(P)-bd_dom_sf"/>
</dbReference>
<dbReference type="Gene3D" id="3.90.180.10">
    <property type="entry name" value="Medium-chain alcohol dehydrogenases, catalytic domain"/>
    <property type="match status" value="1"/>
</dbReference>
<evidence type="ECO:0000256" key="4">
    <source>
        <dbReference type="ARBA" id="ARBA00038919"/>
    </source>
</evidence>
<comment type="similarity">
    <text evidence="1">Belongs to the zinc-containing alcohol dehydrogenase family. Quinone oxidoreductase subfamily.</text>
</comment>
<dbReference type="Pfam" id="PF08240">
    <property type="entry name" value="ADH_N"/>
    <property type="match status" value="1"/>
</dbReference>
<protein>
    <recommendedName>
        <fullName evidence="4">NADPH:quinone reductase</fullName>
        <ecNumber evidence="4">1.6.5.5</ecNumber>
    </recommendedName>
</protein>
<evidence type="ECO:0000256" key="5">
    <source>
        <dbReference type="ARBA" id="ARBA00048980"/>
    </source>
</evidence>
<evidence type="ECO:0000313" key="7">
    <source>
        <dbReference type="EMBL" id="MCP1674826.1"/>
    </source>
</evidence>